<feature type="transmembrane region" description="Helical" evidence="7">
    <location>
        <begin position="145"/>
        <end position="164"/>
    </location>
</feature>
<feature type="domain" description="EamA" evidence="8">
    <location>
        <begin position="148"/>
        <end position="286"/>
    </location>
</feature>
<dbReference type="RefSeq" id="WP_066262941.1">
    <property type="nucleotide sequence ID" value="NZ_JARMAB010000032.1"/>
</dbReference>
<dbReference type="Proteomes" id="UP001341444">
    <property type="component" value="Unassembled WGS sequence"/>
</dbReference>
<keyword evidence="6 7" id="KW-0472">Membrane</keyword>
<reference evidence="9 10" key="1">
    <citation type="submission" date="2023-03" db="EMBL/GenBank/DDBJ databases">
        <title>Bacillus Genome Sequencing.</title>
        <authorList>
            <person name="Dunlap C."/>
        </authorList>
    </citation>
    <scope>NUCLEOTIDE SEQUENCE [LARGE SCALE GENOMIC DNA]</scope>
    <source>
        <strain evidence="9 10">B-23453</strain>
    </source>
</reference>
<organism evidence="9 10">
    <name type="scientific">Heyndrickxia acidicola</name>
    <dbReference type="NCBI Taxonomy" id="209389"/>
    <lineage>
        <taxon>Bacteria</taxon>
        <taxon>Bacillati</taxon>
        <taxon>Bacillota</taxon>
        <taxon>Bacilli</taxon>
        <taxon>Bacillales</taxon>
        <taxon>Bacillaceae</taxon>
        <taxon>Heyndrickxia</taxon>
    </lineage>
</organism>
<feature type="transmembrane region" description="Helical" evidence="7">
    <location>
        <begin position="97"/>
        <end position="116"/>
    </location>
</feature>
<dbReference type="InterPro" id="IPR037185">
    <property type="entry name" value="EmrE-like"/>
</dbReference>
<evidence type="ECO:0000256" key="6">
    <source>
        <dbReference type="ARBA" id="ARBA00023136"/>
    </source>
</evidence>
<evidence type="ECO:0000313" key="10">
    <source>
        <dbReference type="Proteomes" id="UP001341444"/>
    </source>
</evidence>
<evidence type="ECO:0000256" key="3">
    <source>
        <dbReference type="ARBA" id="ARBA00022475"/>
    </source>
</evidence>
<feature type="transmembrane region" description="Helical" evidence="7">
    <location>
        <begin position="68"/>
        <end position="91"/>
    </location>
</feature>
<name>A0ABU6MMZ8_9BACI</name>
<evidence type="ECO:0000256" key="4">
    <source>
        <dbReference type="ARBA" id="ARBA00022692"/>
    </source>
</evidence>
<evidence type="ECO:0000256" key="7">
    <source>
        <dbReference type="SAM" id="Phobius"/>
    </source>
</evidence>
<dbReference type="InterPro" id="IPR051258">
    <property type="entry name" value="Diverse_Substrate_Transporter"/>
</dbReference>
<keyword evidence="4 7" id="KW-0812">Transmembrane</keyword>
<feature type="transmembrane region" description="Helical" evidence="7">
    <location>
        <begin position="269"/>
        <end position="289"/>
    </location>
</feature>
<comment type="subcellular location">
    <subcellularLocation>
        <location evidence="1">Cell membrane</location>
        <topology evidence="1">Multi-pass membrane protein</topology>
    </subcellularLocation>
</comment>
<evidence type="ECO:0000256" key="2">
    <source>
        <dbReference type="ARBA" id="ARBA00007362"/>
    </source>
</evidence>
<feature type="transmembrane region" description="Helical" evidence="7">
    <location>
        <begin position="40"/>
        <end position="56"/>
    </location>
</feature>
<dbReference type="Pfam" id="PF00892">
    <property type="entry name" value="EamA"/>
    <property type="match status" value="2"/>
</dbReference>
<sequence>MNKGKIYECLLLFIAFVWGATFVIVQKVVAAIPPLTFNSIRFFLAGLAMLLIYSLYEKNKPPFSWKSLLSGIILGFCLFIGYSFQTIGLLYTTPAKAGFITGLSVVMVPLISFLLFKRRPSGIAVLGSILAAGGLYLLTAANVSLFSLGNFLMLICAIGFAFHIALTDRAAKNNNVYFITTVQIFTVSFLCGIGAISFEKWQHAFHYENISTLEVLFAFATTAFIGTAAAFLIQTISQRHTSPTRVGIILTMEPVFAAITSYLCIGETLTLSGLLGCIMIFLGMMISELQGFIKKSRKKAINEKKAV</sequence>
<comment type="caution">
    <text evidence="9">The sequence shown here is derived from an EMBL/GenBank/DDBJ whole genome shotgun (WGS) entry which is preliminary data.</text>
</comment>
<comment type="similarity">
    <text evidence="2">Belongs to the EamA transporter family.</text>
</comment>
<keyword evidence="3" id="KW-1003">Cell membrane</keyword>
<dbReference type="PANTHER" id="PTHR42920">
    <property type="entry name" value="OS03G0707200 PROTEIN-RELATED"/>
    <property type="match status" value="1"/>
</dbReference>
<dbReference type="InterPro" id="IPR000620">
    <property type="entry name" value="EamA_dom"/>
</dbReference>
<feature type="transmembrane region" description="Helical" evidence="7">
    <location>
        <begin position="176"/>
        <end position="198"/>
    </location>
</feature>
<keyword evidence="5 7" id="KW-1133">Transmembrane helix</keyword>
<dbReference type="PANTHER" id="PTHR42920:SF5">
    <property type="entry name" value="EAMA DOMAIN-CONTAINING PROTEIN"/>
    <property type="match status" value="1"/>
</dbReference>
<feature type="domain" description="EamA" evidence="8">
    <location>
        <begin position="7"/>
        <end position="139"/>
    </location>
</feature>
<evidence type="ECO:0000259" key="8">
    <source>
        <dbReference type="Pfam" id="PF00892"/>
    </source>
</evidence>
<dbReference type="EMBL" id="JARMAB010000032">
    <property type="protein sequence ID" value="MED1205356.1"/>
    <property type="molecule type" value="Genomic_DNA"/>
</dbReference>
<gene>
    <name evidence="9" type="ORF">P4T90_20100</name>
</gene>
<feature type="transmembrane region" description="Helical" evidence="7">
    <location>
        <begin position="245"/>
        <end position="263"/>
    </location>
</feature>
<dbReference type="SUPFAM" id="SSF103481">
    <property type="entry name" value="Multidrug resistance efflux transporter EmrE"/>
    <property type="match status" value="2"/>
</dbReference>
<evidence type="ECO:0000256" key="5">
    <source>
        <dbReference type="ARBA" id="ARBA00022989"/>
    </source>
</evidence>
<accession>A0ABU6MMZ8</accession>
<protein>
    <submittedName>
        <fullName evidence="9">DMT family transporter</fullName>
    </submittedName>
</protein>
<feature type="transmembrane region" description="Helical" evidence="7">
    <location>
        <begin position="123"/>
        <end position="139"/>
    </location>
</feature>
<evidence type="ECO:0000313" key="9">
    <source>
        <dbReference type="EMBL" id="MED1205356.1"/>
    </source>
</evidence>
<feature type="transmembrane region" description="Helical" evidence="7">
    <location>
        <begin position="210"/>
        <end position="233"/>
    </location>
</feature>
<proteinExistence type="inferred from homology"/>
<evidence type="ECO:0000256" key="1">
    <source>
        <dbReference type="ARBA" id="ARBA00004651"/>
    </source>
</evidence>
<keyword evidence="10" id="KW-1185">Reference proteome</keyword>